<sequence>METKEPLRWRRKAKFIDSPVERVASLASFSRQNFSFYEIWDLPPEDRSLLFFRLMGIRCLKPIRNTEEFQTLMLPAFKQVLHTNTTVLDLTGFVSFFPKLQRVALTRATIFRISDFAPNLKELIIKRDRDLREDPHNNYLSSDEEVLDALCQLKKLIVLQMEVLAFDLPDLLTLGKQLPKLKYLSTNVTKKIEMNSVKELKMSFKQLKVFLFCSNADWEKRQALRRLIIKSLKQIQVVEDFSSQLCATKDWFILPELGTPGESDLRHLTLDYDLGPKPADLHLKYPRVTHLKIDWSEFGKCENNMLQMTTLLKFSHIQSLELLYGVPIAFVYQLITKYGPNLLALDVADGRPEMDLTYNHIFYFCPKLEKLCLVGRGTEEKIDSFAQLKELNLSLSFGCFGSNSPTLFNLLSAPDLKKLELLGQFKDVEDLRMLTSMIKTGRIFLNLENLVVNFNWFTLMKITAKKEIYFKQTVEFLFVAMNYLGKRLTQIKFCLNDCTEYTQLARCLKENATEKEMERISSFYRGANSENLGWIVNKDLIAMLEKRREE</sequence>
<reference evidence="1 2" key="1">
    <citation type="submission" date="2020-04" db="EMBL/GenBank/DDBJ databases">
        <authorList>
            <person name="Alioto T."/>
            <person name="Alioto T."/>
            <person name="Gomez Garrido J."/>
        </authorList>
    </citation>
    <scope>NUCLEOTIDE SEQUENCE [LARGE SCALE GENOMIC DNA]</scope>
</reference>
<organism evidence="1 2">
    <name type="scientific">Cloeon dipterum</name>
    <dbReference type="NCBI Taxonomy" id="197152"/>
    <lineage>
        <taxon>Eukaryota</taxon>
        <taxon>Metazoa</taxon>
        <taxon>Ecdysozoa</taxon>
        <taxon>Arthropoda</taxon>
        <taxon>Hexapoda</taxon>
        <taxon>Insecta</taxon>
        <taxon>Pterygota</taxon>
        <taxon>Palaeoptera</taxon>
        <taxon>Ephemeroptera</taxon>
        <taxon>Pisciforma</taxon>
        <taxon>Baetidae</taxon>
        <taxon>Cloeon</taxon>
    </lineage>
</organism>
<dbReference type="Gene3D" id="3.80.10.10">
    <property type="entry name" value="Ribonuclease Inhibitor"/>
    <property type="match status" value="2"/>
</dbReference>
<dbReference type="SUPFAM" id="SSF52047">
    <property type="entry name" value="RNI-like"/>
    <property type="match status" value="1"/>
</dbReference>
<dbReference type="AlphaFoldDB" id="A0A8S1DSD9"/>
<dbReference type="EMBL" id="CADEPI010000414">
    <property type="protein sequence ID" value="CAB3385430.1"/>
    <property type="molecule type" value="Genomic_DNA"/>
</dbReference>
<evidence type="ECO:0000313" key="2">
    <source>
        <dbReference type="Proteomes" id="UP000494165"/>
    </source>
</evidence>
<comment type="caution">
    <text evidence="1">The sequence shown here is derived from an EMBL/GenBank/DDBJ whole genome shotgun (WGS) entry which is preliminary data.</text>
</comment>
<proteinExistence type="predicted"/>
<dbReference type="InterPro" id="IPR032675">
    <property type="entry name" value="LRR_dom_sf"/>
</dbReference>
<protein>
    <recommendedName>
        <fullName evidence="3">F-box domain-containing protein</fullName>
    </recommendedName>
</protein>
<gene>
    <name evidence="1" type="ORF">CLODIP_2_CD01293</name>
</gene>
<accession>A0A8S1DSD9</accession>
<keyword evidence="2" id="KW-1185">Reference proteome</keyword>
<evidence type="ECO:0008006" key="3">
    <source>
        <dbReference type="Google" id="ProtNLM"/>
    </source>
</evidence>
<evidence type="ECO:0000313" key="1">
    <source>
        <dbReference type="EMBL" id="CAB3385430.1"/>
    </source>
</evidence>
<name>A0A8S1DSD9_9INSE</name>
<dbReference type="Proteomes" id="UP000494165">
    <property type="component" value="Unassembled WGS sequence"/>
</dbReference>